<accession>A0A0L6U111</accession>
<keyword evidence="1" id="KW-0732">Signal</keyword>
<dbReference type="PROSITE" id="PS51257">
    <property type="entry name" value="PROKAR_LIPOPROTEIN"/>
    <property type="match status" value="1"/>
</dbReference>
<evidence type="ECO:0000313" key="3">
    <source>
        <dbReference type="Proteomes" id="UP000036873"/>
    </source>
</evidence>
<sequence length="155" mass="16773">MKSKKMLLFVLVLLAAIGLSGCGNSTEMKNPMVERSSLAEIQTALGFTFDSLPNNISNLKLYTIADTTAQADFTLSSVGYTARKARLTTTDISGVYDKFAETRTVPNANGIPVLYQYNPGEAGLATWSTTDFTYSLYCPAGFSNTLMQGVVDQIQ</sequence>
<proteinExistence type="predicted"/>
<reference evidence="3" key="1">
    <citation type="submission" date="2015-07" db="EMBL/GenBank/DDBJ databases">
        <title>Draft genome sequence of Acetobacterium bakii DSM 8293, a potential psychrophilic chemical producer through syngas fermentation.</title>
        <authorList>
            <person name="Song Y."/>
            <person name="Hwang S."/>
            <person name="Cho B.-K."/>
        </authorList>
    </citation>
    <scope>NUCLEOTIDE SEQUENCE [LARGE SCALE GENOMIC DNA]</scope>
    <source>
        <strain evidence="3">DSM 8239</strain>
    </source>
</reference>
<protein>
    <recommendedName>
        <fullName evidence="4">DUF4367 domain-containing protein</fullName>
    </recommendedName>
</protein>
<dbReference type="Proteomes" id="UP000036873">
    <property type="component" value="Unassembled WGS sequence"/>
</dbReference>
<comment type="caution">
    <text evidence="2">The sequence shown here is derived from an EMBL/GenBank/DDBJ whole genome shotgun (WGS) entry which is preliminary data.</text>
</comment>
<evidence type="ECO:0008006" key="4">
    <source>
        <dbReference type="Google" id="ProtNLM"/>
    </source>
</evidence>
<feature type="signal peptide" evidence="1">
    <location>
        <begin position="1"/>
        <end position="25"/>
    </location>
</feature>
<feature type="chain" id="PRO_5005567170" description="DUF4367 domain-containing protein" evidence="1">
    <location>
        <begin position="26"/>
        <end position="155"/>
    </location>
</feature>
<dbReference type="AlphaFoldDB" id="A0A0L6U111"/>
<evidence type="ECO:0000313" key="2">
    <source>
        <dbReference type="EMBL" id="KNZ42027.1"/>
    </source>
</evidence>
<dbReference type="OrthoDB" id="1779096at2"/>
<organism evidence="2 3">
    <name type="scientific">Acetobacterium bakii</name>
    <dbReference type="NCBI Taxonomy" id="52689"/>
    <lineage>
        <taxon>Bacteria</taxon>
        <taxon>Bacillati</taxon>
        <taxon>Bacillota</taxon>
        <taxon>Clostridia</taxon>
        <taxon>Eubacteriales</taxon>
        <taxon>Eubacteriaceae</taxon>
        <taxon>Acetobacterium</taxon>
    </lineage>
</organism>
<gene>
    <name evidence="2" type="ORF">AKG39_08805</name>
</gene>
<keyword evidence="3" id="KW-1185">Reference proteome</keyword>
<dbReference type="EMBL" id="LGYO01000021">
    <property type="protein sequence ID" value="KNZ42027.1"/>
    <property type="molecule type" value="Genomic_DNA"/>
</dbReference>
<name>A0A0L6U111_9FIRM</name>
<evidence type="ECO:0000256" key="1">
    <source>
        <dbReference type="SAM" id="SignalP"/>
    </source>
</evidence>